<dbReference type="InterPro" id="IPR027417">
    <property type="entry name" value="P-loop_NTPase"/>
</dbReference>
<keyword evidence="1" id="KW-0808">Transferase</keyword>
<evidence type="ECO:0000259" key="3">
    <source>
        <dbReference type="Pfam" id="PF00685"/>
    </source>
</evidence>
<evidence type="ECO:0000256" key="1">
    <source>
        <dbReference type="ARBA" id="ARBA00022679"/>
    </source>
</evidence>
<keyword evidence="2" id="KW-0325">Glycoprotein</keyword>
<protein>
    <recommendedName>
        <fullName evidence="3">Sulfotransferase domain-containing protein</fullName>
    </recommendedName>
</protein>
<feature type="domain" description="Sulfotransferase" evidence="3">
    <location>
        <begin position="24"/>
        <end position="210"/>
    </location>
</feature>
<evidence type="ECO:0000313" key="5">
    <source>
        <dbReference type="Proteomes" id="UP000193450"/>
    </source>
</evidence>
<dbReference type="InterPro" id="IPR000863">
    <property type="entry name" value="Sulfotransferase_dom"/>
</dbReference>
<dbReference type="KEGG" id="osg:BST96_19750"/>
<dbReference type="GO" id="GO:0008146">
    <property type="term" value="F:sulfotransferase activity"/>
    <property type="evidence" value="ECO:0007669"/>
    <property type="project" value="InterPro"/>
</dbReference>
<sequence length="273" mass="31339">MILNKFLGISSLVKKRQRGGKAKPNFFIIGAAKAATTSLASLLSEHPEAAIVQRKEPHFFSEDLNYAKGYKQYLAMYSHCRNELAIGDASTSYSRIRQHPHTIARIKHHVPKAKIIYMVRHPIERMVSAYIEHISTPGSLAPASINDAVLQIPAIIHSSRYWEVYQAYRGVFPESDIKVVWFEDYVDDTFAVFQDVCRFLGIDAEWRPDLSAENKNSKESTLQRKNKIGREDLKVSLEWDETLKQRIIAELKDDTVSLLQHFNRQGTYWSDLD</sequence>
<organism evidence="4 5">
    <name type="scientific">Oceanicoccus sagamiensis</name>
    <dbReference type="NCBI Taxonomy" id="716816"/>
    <lineage>
        <taxon>Bacteria</taxon>
        <taxon>Pseudomonadati</taxon>
        <taxon>Pseudomonadota</taxon>
        <taxon>Gammaproteobacteria</taxon>
        <taxon>Cellvibrionales</taxon>
        <taxon>Spongiibacteraceae</taxon>
        <taxon>Oceanicoccus</taxon>
    </lineage>
</organism>
<accession>A0A1X9NGI4</accession>
<dbReference type="PANTHER" id="PTHR10605:SF56">
    <property type="entry name" value="BIFUNCTIONAL HEPARAN SULFATE N-DEACETYLASE_N-SULFOTRANSFERASE"/>
    <property type="match status" value="1"/>
</dbReference>
<dbReference type="Gene3D" id="3.40.50.300">
    <property type="entry name" value="P-loop containing nucleotide triphosphate hydrolases"/>
    <property type="match status" value="1"/>
</dbReference>
<proteinExistence type="predicted"/>
<name>A0A1X9NGI4_9GAMM</name>
<dbReference type="Proteomes" id="UP000193450">
    <property type="component" value="Chromosome"/>
</dbReference>
<dbReference type="STRING" id="716816.BST96_19750"/>
<dbReference type="EMBL" id="CP019343">
    <property type="protein sequence ID" value="ARN76134.1"/>
    <property type="molecule type" value="Genomic_DNA"/>
</dbReference>
<keyword evidence="5" id="KW-1185">Reference proteome</keyword>
<dbReference type="PANTHER" id="PTHR10605">
    <property type="entry name" value="HEPARAN SULFATE SULFOTRANSFERASE"/>
    <property type="match status" value="1"/>
</dbReference>
<evidence type="ECO:0000256" key="2">
    <source>
        <dbReference type="ARBA" id="ARBA00023180"/>
    </source>
</evidence>
<dbReference type="AlphaFoldDB" id="A0A1X9NGI4"/>
<gene>
    <name evidence="4" type="ORF">BST96_19750</name>
</gene>
<dbReference type="InterPro" id="IPR037359">
    <property type="entry name" value="NST/OST"/>
</dbReference>
<reference evidence="4 5" key="1">
    <citation type="submission" date="2016-11" db="EMBL/GenBank/DDBJ databases">
        <title>Trade-off between light-utilization and light-protection in marine flavobacteria.</title>
        <authorList>
            <person name="Kumagai Y."/>
        </authorList>
    </citation>
    <scope>NUCLEOTIDE SEQUENCE [LARGE SCALE GENOMIC DNA]</scope>
    <source>
        <strain evidence="4 5">NBRC 107125</strain>
    </source>
</reference>
<evidence type="ECO:0000313" key="4">
    <source>
        <dbReference type="EMBL" id="ARN76134.1"/>
    </source>
</evidence>
<dbReference type="SUPFAM" id="SSF52540">
    <property type="entry name" value="P-loop containing nucleoside triphosphate hydrolases"/>
    <property type="match status" value="1"/>
</dbReference>
<dbReference type="Pfam" id="PF00685">
    <property type="entry name" value="Sulfotransfer_1"/>
    <property type="match status" value="1"/>
</dbReference>